<evidence type="ECO:0000256" key="2">
    <source>
        <dbReference type="ARBA" id="ARBA00023125"/>
    </source>
</evidence>
<dbReference type="InterPro" id="IPR051127">
    <property type="entry name" value="Fungal_SecMet_Regulators"/>
</dbReference>
<sequence>MGYSGSPGTFAGEVKAAIDAKFGEASSGYGNAMPLSDAPLFELLLSSRQPGDEHVNKVLPPRRLADQLLHTFWRCIHPVDFLLDKKRFCRSYDLLFAGKELETEERIFIATLNIVFAFATQANEPATVAERNEVAATYFHRAWNLLRPESILWESPSLELVECLLLMSRYLQCTNNPHQTWMAVGSAIRIAQSLGIHIPRAPEAAMSSDEYCWRHHLWNCCVFADLSISWVQGRTTMASLVSQPSTGTGCSFRDSLIETLELYDIARHALQAQAPAGGGFAERFGLHGTNHKKESYCTVVLQHETCLNQWEKARLNVNLDQSNDHDWKTRRLILQTRLLHARIILFRPMVARCCFLQQNPLVAAETQFESSYKGHMIRYGAIKCIEYAQNLITLIDENSKTTESIYILPWWHRIFYLHVAGTILLAAMQSANLFTEAVSDSWQQALATFKRHEHLSSYILQCSSLLHSLARKASHIRHPLENAEVLGGLSDAQFHDTFEDFGFHTDAFLFDEPDESLFQSLLSG</sequence>
<dbReference type="GO" id="GO:0000978">
    <property type="term" value="F:RNA polymerase II cis-regulatory region sequence-specific DNA binding"/>
    <property type="evidence" value="ECO:0007669"/>
    <property type="project" value="TreeGrafter"/>
</dbReference>
<organism evidence="6 7">
    <name type="scientific">Trichoderma citrinoviride</name>
    <dbReference type="NCBI Taxonomy" id="58853"/>
    <lineage>
        <taxon>Eukaryota</taxon>
        <taxon>Fungi</taxon>
        <taxon>Dikarya</taxon>
        <taxon>Ascomycota</taxon>
        <taxon>Pezizomycotina</taxon>
        <taxon>Sordariomycetes</taxon>
        <taxon>Hypocreomycetidae</taxon>
        <taxon>Hypocreales</taxon>
        <taxon>Hypocreaceae</taxon>
        <taxon>Trichoderma</taxon>
    </lineage>
</organism>
<evidence type="ECO:0000256" key="1">
    <source>
        <dbReference type="ARBA" id="ARBA00023015"/>
    </source>
</evidence>
<keyword evidence="3" id="KW-0804">Transcription</keyword>
<dbReference type="EMBL" id="KZ680220">
    <property type="protein sequence ID" value="PTB63239.1"/>
    <property type="molecule type" value="Genomic_DNA"/>
</dbReference>
<reference evidence="7" key="1">
    <citation type="submission" date="2016-07" db="EMBL/GenBank/DDBJ databases">
        <title>Multiple horizontal gene transfer events from other fungi enriched the ability of initially mycotrophic Trichoderma (Ascomycota) to feed on dead plant biomass.</title>
        <authorList>
            <consortium name="DOE Joint Genome Institute"/>
            <person name="Atanasova L."/>
            <person name="Chenthamara K."/>
            <person name="Zhang J."/>
            <person name="Grujic M."/>
            <person name="Henrissat B."/>
            <person name="Kuo A."/>
            <person name="Aerts A."/>
            <person name="Salamov A."/>
            <person name="Lipzen A."/>
            <person name="Labutti K."/>
            <person name="Barry K."/>
            <person name="Miao Y."/>
            <person name="Rahimi M.J."/>
            <person name="Shen Q."/>
            <person name="Grigoriev I.V."/>
            <person name="Kubicek C.P."/>
            <person name="Druzhinina I.S."/>
        </authorList>
    </citation>
    <scope>NUCLEOTIDE SEQUENCE [LARGE SCALE GENOMIC DNA]</scope>
    <source>
        <strain evidence="7">TUCIM 6016</strain>
    </source>
</reference>
<keyword evidence="4" id="KW-0539">Nucleus</keyword>
<evidence type="ECO:0000259" key="5">
    <source>
        <dbReference type="SMART" id="SM00906"/>
    </source>
</evidence>
<evidence type="ECO:0000256" key="4">
    <source>
        <dbReference type="ARBA" id="ARBA00023242"/>
    </source>
</evidence>
<dbReference type="GO" id="GO:0008270">
    <property type="term" value="F:zinc ion binding"/>
    <property type="evidence" value="ECO:0007669"/>
    <property type="project" value="InterPro"/>
</dbReference>
<dbReference type="Pfam" id="PF04082">
    <property type="entry name" value="Fungal_trans"/>
    <property type="match status" value="1"/>
</dbReference>
<accession>A0A2T4B1N4</accession>
<name>A0A2T4B1N4_9HYPO</name>
<evidence type="ECO:0000313" key="7">
    <source>
        <dbReference type="Proteomes" id="UP000241546"/>
    </source>
</evidence>
<dbReference type="GO" id="GO:0000981">
    <property type="term" value="F:DNA-binding transcription factor activity, RNA polymerase II-specific"/>
    <property type="evidence" value="ECO:0007669"/>
    <property type="project" value="TreeGrafter"/>
</dbReference>
<dbReference type="AlphaFoldDB" id="A0A2T4B1N4"/>
<dbReference type="CDD" id="cd12148">
    <property type="entry name" value="fungal_TF_MHR"/>
    <property type="match status" value="1"/>
</dbReference>
<dbReference type="OrthoDB" id="424974at2759"/>
<evidence type="ECO:0000256" key="3">
    <source>
        <dbReference type="ARBA" id="ARBA00023163"/>
    </source>
</evidence>
<dbReference type="GO" id="GO:0006351">
    <property type="term" value="P:DNA-templated transcription"/>
    <property type="evidence" value="ECO:0007669"/>
    <property type="project" value="InterPro"/>
</dbReference>
<proteinExistence type="predicted"/>
<evidence type="ECO:0000313" key="6">
    <source>
        <dbReference type="EMBL" id="PTB63239.1"/>
    </source>
</evidence>
<dbReference type="Proteomes" id="UP000241546">
    <property type="component" value="Unassembled WGS sequence"/>
</dbReference>
<keyword evidence="1" id="KW-0805">Transcription regulation</keyword>
<feature type="domain" description="Xylanolytic transcriptional activator regulatory" evidence="5">
    <location>
        <begin position="180"/>
        <end position="255"/>
    </location>
</feature>
<dbReference type="InterPro" id="IPR007219">
    <property type="entry name" value="XnlR_reg_dom"/>
</dbReference>
<dbReference type="PANTHER" id="PTHR47424">
    <property type="entry name" value="REGULATORY PROTEIN GAL4"/>
    <property type="match status" value="1"/>
</dbReference>
<dbReference type="GeneID" id="36603785"/>
<dbReference type="GO" id="GO:0000435">
    <property type="term" value="P:positive regulation of transcription from RNA polymerase II promoter by galactose"/>
    <property type="evidence" value="ECO:0007669"/>
    <property type="project" value="TreeGrafter"/>
</dbReference>
<keyword evidence="7" id="KW-1185">Reference proteome</keyword>
<dbReference type="SMART" id="SM00906">
    <property type="entry name" value="Fungal_trans"/>
    <property type="match status" value="1"/>
</dbReference>
<dbReference type="RefSeq" id="XP_024746559.1">
    <property type="nucleotide sequence ID" value="XM_024895667.1"/>
</dbReference>
<dbReference type="GO" id="GO:0005634">
    <property type="term" value="C:nucleus"/>
    <property type="evidence" value="ECO:0007669"/>
    <property type="project" value="TreeGrafter"/>
</dbReference>
<protein>
    <recommendedName>
        <fullName evidence="5">Xylanolytic transcriptional activator regulatory domain-containing protein</fullName>
    </recommendedName>
</protein>
<gene>
    <name evidence="6" type="ORF">BBK36DRAFT_1172037</name>
</gene>
<dbReference type="PANTHER" id="PTHR47424:SF3">
    <property type="entry name" value="REGULATORY PROTEIN GAL4"/>
    <property type="match status" value="1"/>
</dbReference>
<keyword evidence="2" id="KW-0238">DNA-binding</keyword>